<sequence>MPHRTDGRWRIWLETSETKYPANLCRDGPDWRWEHYGLQNVFLTISEFTHYCGWHDGSKQ</sequence>
<name>A0A8X7CJC8_9ARAC</name>
<reference evidence="1" key="1">
    <citation type="submission" date="2020-08" db="EMBL/GenBank/DDBJ databases">
        <title>Multicomponent nature underlies the extraordinary mechanical properties of spider dragline silk.</title>
        <authorList>
            <person name="Kono N."/>
            <person name="Nakamura H."/>
            <person name="Mori M."/>
            <person name="Yoshida Y."/>
            <person name="Ohtoshi R."/>
            <person name="Malay A.D."/>
            <person name="Moran D.A.P."/>
            <person name="Tomita M."/>
            <person name="Numata K."/>
            <person name="Arakawa K."/>
        </authorList>
    </citation>
    <scope>NUCLEOTIDE SEQUENCE</scope>
</reference>
<gene>
    <name evidence="1" type="ORF">TNIN_220031</name>
</gene>
<evidence type="ECO:0000313" key="2">
    <source>
        <dbReference type="Proteomes" id="UP000886998"/>
    </source>
</evidence>
<feature type="non-terminal residue" evidence="1">
    <location>
        <position position="60"/>
    </location>
</feature>
<dbReference type="Proteomes" id="UP000886998">
    <property type="component" value="Unassembled WGS sequence"/>
</dbReference>
<protein>
    <submittedName>
        <fullName evidence="1">Uncharacterized protein</fullName>
    </submittedName>
</protein>
<accession>A0A8X7CJC8</accession>
<evidence type="ECO:0000313" key="1">
    <source>
        <dbReference type="EMBL" id="GFY67775.1"/>
    </source>
</evidence>
<proteinExistence type="predicted"/>
<comment type="caution">
    <text evidence="1">The sequence shown here is derived from an EMBL/GenBank/DDBJ whole genome shotgun (WGS) entry which is preliminary data.</text>
</comment>
<dbReference type="EMBL" id="BMAV01016738">
    <property type="protein sequence ID" value="GFY67775.1"/>
    <property type="molecule type" value="Genomic_DNA"/>
</dbReference>
<dbReference type="AlphaFoldDB" id="A0A8X7CJC8"/>
<keyword evidence="2" id="KW-1185">Reference proteome</keyword>
<organism evidence="1 2">
    <name type="scientific">Trichonephila inaurata madagascariensis</name>
    <dbReference type="NCBI Taxonomy" id="2747483"/>
    <lineage>
        <taxon>Eukaryota</taxon>
        <taxon>Metazoa</taxon>
        <taxon>Ecdysozoa</taxon>
        <taxon>Arthropoda</taxon>
        <taxon>Chelicerata</taxon>
        <taxon>Arachnida</taxon>
        <taxon>Araneae</taxon>
        <taxon>Araneomorphae</taxon>
        <taxon>Entelegynae</taxon>
        <taxon>Araneoidea</taxon>
        <taxon>Nephilidae</taxon>
        <taxon>Trichonephila</taxon>
        <taxon>Trichonephila inaurata</taxon>
    </lineage>
</organism>